<dbReference type="SUPFAM" id="SSF52540">
    <property type="entry name" value="P-loop containing nucleoside triphosphate hydrolases"/>
    <property type="match status" value="1"/>
</dbReference>
<dbReference type="PANTHER" id="PTHR24221">
    <property type="entry name" value="ATP-BINDING CASSETTE SUB-FAMILY B"/>
    <property type="match status" value="1"/>
</dbReference>
<dbReference type="GO" id="GO:0005886">
    <property type="term" value="C:plasma membrane"/>
    <property type="evidence" value="ECO:0007669"/>
    <property type="project" value="UniProtKB-SubCell"/>
</dbReference>
<keyword evidence="5" id="KW-0547">Nucleotide-binding</keyword>
<evidence type="ECO:0000256" key="4">
    <source>
        <dbReference type="ARBA" id="ARBA00022692"/>
    </source>
</evidence>
<feature type="transmembrane region" description="Helical" evidence="9">
    <location>
        <begin position="54"/>
        <end position="74"/>
    </location>
</feature>
<protein>
    <submittedName>
        <fullName evidence="12">ABC transporter ATP-binding protein</fullName>
    </submittedName>
</protein>
<dbReference type="PROSITE" id="PS00211">
    <property type="entry name" value="ABC_TRANSPORTER_1"/>
    <property type="match status" value="1"/>
</dbReference>
<dbReference type="GO" id="GO:0140359">
    <property type="term" value="F:ABC-type transporter activity"/>
    <property type="evidence" value="ECO:0007669"/>
    <property type="project" value="InterPro"/>
</dbReference>
<dbReference type="PANTHER" id="PTHR24221:SF654">
    <property type="entry name" value="ATP-BINDING CASSETTE SUB-FAMILY B MEMBER 6"/>
    <property type="match status" value="1"/>
</dbReference>
<dbReference type="SUPFAM" id="SSF90123">
    <property type="entry name" value="ABC transporter transmembrane region"/>
    <property type="match status" value="1"/>
</dbReference>
<dbReference type="Pfam" id="PF00005">
    <property type="entry name" value="ABC_tran"/>
    <property type="match status" value="1"/>
</dbReference>
<evidence type="ECO:0000256" key="1">
    <source>
        <dbReference type="ARBA" id="ARBA00004651"/>
    </source>
</evidence>
<dbReference type="GO" id="GO:0005524">
    <property type="term" value="F:ATP binding"/>
    <property type="evidence" value="ECO:0007669"/>
    <property type="project" value="UniProtKB-KW"/>
</dbReference>
<dbReference type="GO" id="GO:0034040">
    <property type="term" value="F:ATPase-coupled lipid transmembrane transporter activity"/>
    <property type="evidence" value="ECO:0007669"/>
    <property type="project" value="TreeGrafter"/>
</dbReference>
<gene>
    <name evidence="12" type="ORF">SYMBAF_06060</name>
</gene>
<evidence type="ECO:0000256" key="7">
    <source>
        <dbReference type="ARBA" id="ARBA00022989"/>
    </source>
</evidence>
<comment type="subcellular location">
    <subcellularLocation>
        <location evidence="1">Cell membrane</location>
        <topology evidence="1">Multi-pass membrane protein</topology>
    </subcellularLocation>
</comment>
<evidence type="ECO:0000256" key="8">
    <source>
        <dbReference type="ARBA" id="ARBA00023136"/>
    </source>
</evidence>
<dbReference type="InterPro" id="IPR036640">
    <property type="entry name" value="ABC1_TM_sf"/>
</dbReference>
<dbReference type="PROSITE" id="PS50929">
    <property type="entry name" value="ABC_TM1F"/>
    <property type="match status" value="1"/>
</dbReference>
<sequence length="578" mass="63559">MMLTRLYALLGKQNARVMHRYLILMLIFCLVQGLCFAMVVPIMQDLLQGDVNHAALWLIPLIVGTSLTGYLNYFTSLGSFEVAIALLNTLRHRIGDHVVSLPLGWFTSRNTSQLGVLLSQGVMEILGLPAHQLTPLMRATLTPLVVVLITFWFDWRIALIVLVFLPLVAVIYWWAGKLGRAADIAVHQATADASDRMVEFAQNQMVLRTHGCGEQGHASFDAALTNQNRASQRQLWLVLPPLLANSWLAQLSFLTLMASVTWLGLADDNPQQLVTLLALLVLINRVIDPLTEVAAYGSGIRMASAQMDAVERVLAEKPLRHSERPQPFSGDATIELHNVTFGYQADRPILKDVSVSLPANTTTALVGVSGAGKTTLTRLIARFFDPDCGSITIGGTDLRELSSRDHMALLALVFQENYLFSGTLHENVLIGNPHASTEEIARVTRLACLDELLERLPLGWQSQVGEGGGLLSGGERQRVAIARALLKNTPILLLDEATGALDAENQAAIAAGLHSLHRRCTLLVIAHQLSTIQNADQILVLDQQRIVEQGRHQQLLAAGGHYADFWKARSRAEGWRRR</sequence>
<dbReference type="InterPro" id="IPR003439">
    <property type="entry name" value="ABC_transporter-like_ATP-bd"/>
</dbReference>
<feature type="domain" description="ABC transmembrane type-1" evidence="11">
    <location>
        <begin position="23"/>
        <end position="302"/>
    </location>
</feature>
<dbReference type="FunFam" id="3.40.50.300:FF:000221">
    <property type="entry name" value="Multidrug ABC transporter ATP-binding protein"/>
    <property type="match status" value="1"/>
</dbReference>
<dbReference type="RefSeq" id="WP_052447825.1">
    <property type="nucleotide sequence ID" value="NZ_CP050855.1"/>
</dbReference>
<dbReference type="Pfam" id="PF00664">
    <property type="entry name" value="ABC_membrane"/>
    <property type="match status" value="1"/>
</dbReference>
<feature type="transmembrane region" description="Helical" evidence="9">
    <location>
        <begin position="157"/>
        <end position="175"/>
    </location>
</feature>
<dbReference type="InterPro" id="IPR003593">
    <property type="entry name" value="AAA+_ATPase"/>
</dbReference>
<dbReference type="GO" id="GO:0016887">
    <property type="term" value="F:ATP hydrolysis activity"/>
    <property type="evidence" value="ECO:0007669"/>
    <property type="project" value="InterPro"/>
</dbReference>
<dbReference type="InterPro" id="IPR027417">
    <property type="entry name" value="P-loop_NTPase"/>
</dbReference>
<dbReference type="InterPro" id="IPR017871">
    <property type="entry name" value="ABC_transporter-like_CS"/>
</dbReference>
<keyword evidence="3" id="KW-1003">Cell membrane</keyword>
<dbReference type="InterPro" id="IPR011527">
    <property type="entry name" value="ABC1_TM_dom"/>
</dbReference>
<evidence type="ECO:0000256" key="2">
    <source>
        <dbReference type="ARBA" id="ARBA00022448"/>
    </source>
</evidence>
<keyword evidence="4 9" id="KW-0812">Transmembrane</keyword>
<keyword evidence="6 12" id="KW-0067">ATP-binding</keyword>
<evidence type="ECO:0000256" key="5">
    <source>
        <dbReference type="ARBA" id="ARBA00022741"/>
    </source>
</evidence>
<evidence type="ECO:0000256" key="3">
    <source>
        <dbReference type="ARBA" id="ARBA00022475"/>
    </source>
</evidence>
<organism evidence="12 13">
    <name type="scientific">Serratia symbiotica</name>
    <dbReference type="NCBI Taxonomy" id="138074"/>
    <lineage>
        <taxon>Bacteria</taxon>
        <taxon>Pseudomonadati</taxon>
        <taxon>Pseudomonadota</taxon>
        <taxon>Gammaproteobacteria</taxon>
        <taxon>Enterobacterales</taxon>
        <taxon>Yersiniaceae</taxon>
        <taxon>Serratia</taxon>
    </lineage>
</organism>
<evidence type="ECO:0000313" key="12">
    <source>
        <dbReference type="EMBL" id="QLH62586.1"/>
    </source>
</evidence>
<dbReference type="InterPro" id="IPR039421">
    <property type="entry name" value="Type_1_exporter"/>
</dbReference>
<dbReference type="Gene3D" id="3.40.50.300">
    <property type="entry name" value="P-loop containing nucleotide triphosphate hydrolases"/>
    <property type="match status" value="1"/>
</dbReference>
<evidence type="ECO:0000256" key="9">
    <source>
        <dbReference type="SAM" id="Phobius"/>
    </source>
</evidence>
<evidence type="ECO:0000259" key="10">
    <source>
        <dbReference type="PROSITE" id="PS50893"/>
    </source>
</evidence>
<evidence type="ECO:0000259" key="11">
    <source>
        <dbReference type="PROSITE" id="PS50929"/>
    </source>
</evidence>
<dbReference type="PROSITE" id="PS50893">
    <property type="entry name" value="ABC_TRANSPORTER_2"/>
    <property type="match status" value="1"/>
</dbReference>
<keyword evidence="7 9" id="KW-1133">Transmembrane helix</keyword>
<dbReference type="AlphaFoldDB" id="A0A068Z497"/>
<dbReference type="GeneID" id="93736079"/>
<dbReference type="Proteomes" id="UP000042738">
    <property type="component" value="Chromosome"/>
</dbReference>
<feature type="domain" description="ABC transporter" evidence="10">
    <location>
        <begin position="334"/>
        <end position="568"/>
    </location>
</feature>
<dbReference type="EMBL" id="CP050855">
    <property type="protein sequence ID" value="QLH62586.1"/>
    <property type="molecule type" value="Genomic_DNA"/>
</dbReference>
<keyword evidence="8 9" id="KW-0472">Membrane</keyword>
<dbReference type="Gene3D" id="1.20.1560.10">
    <property type="entry name" value="ABC transporter type 1, transmembrane domain"/>
    <property type="match status" value="1"/>
</dbReference>
<reference evidence="12 13" key="1">
    <citation type="journal article" date="2014" name="Genome Announc.">
        <title>Whole-Genome Sequence of Serratia symbiotica Strain CWBI-2.3T, a Free-Living Symbiont of the Black Bean Aphid Aphis fabae.</title>
        <authorList>
            <person name="Foray V."/>
            <person name="Grigorescu A.S."/>
            <person name="Sabri A."/>
            <person name="Haubruge E."/>
            <person name="Lognay G."/>
            <person name="Francis F."/>
            <person name="Fauconnier M.L."/>
            <person name="Hance T."/>
            <person name="Thonart P."/>
        </authorList>
    </citation>
    <scope>NUCLEOTIDE SEQUENCE [LARGE SCALE GENOMIC DNA]</scope>
    <source>
        <strain evidence="12">CWBI-2.3</strain>
    </source>
</reference>
<dbReference type="SMART" id="SM00382">
    <property type="entry name" value="AAA"/>
    <property type="match status" value="1"/>
</dbReference>
<keyword evidence="2" id="KW-0813">Transport</keyword>
<proteinExistence type="predicted"/>
<name>A0A068Z497_9GAMM</name>
<evidence type="ECO:0000256" key="6">
    <source>
        <dbReference type="ARBA" id="ARBA00022840"/>
    </source>
</evidence>
<feature type="transmembrane region" description="Helical" evidence="9">
    <location>
        <begin position="21"/>
        <end position="42"/>
    </location>
</feature>
<dbReference type="STRING" id="138074.SYMBAF_50387"/>
<evidence type="ECO:0000313" key="13">
    <source>
        <dbReference type="Proteomes" id="UP000042738"/>
    </source>
</evidence>
<accession>A0A068Z497</accession>